<evidence type="ECO:0000256" key="2">
    <source>
        <dbReference type="ARBA" id="ARBA00023125"/>
    </source>
</evidence>
<dbReference type="CDD" id="cd00093">
    <property type="entry name" value="HTH_XRE"/>
    <property type="match status" value="1"/>
</dbReference>
<accession>A0AA45A6I1</accession>
<protein>
    <submittedName>
        <fullName evidence="5">Transcriptional regulator</fullName>
    </submittedName>
</protein>
<comment type="caution">
    <text evidence="5">The sequence shown here is derived from an EMBL/GenBank/DDBJ whole genome shotgun (WGS) entry which is preliminary data.</text>
</comment>
<sequence length="79" mass="8764">MNNLARDIASNIAKQREQLGLSTSEASIKAGFSRGYLGKVEREGVRITVEKLYQLARGLECDITDLLPADRKDLLDKAE</sequence>
<feature type="domain" description="HTH cro/C1-type" evidence="4">
    <location>
        <begin position="12"/>
        <end position="66"/>
    </location>
</feature>
<gene>
    <name evidence="5" type="ORF">BCV38_15235</name>
</gene>
<reference evidence="5 6" key="1">
    <citation type="journal article" date="2018" name="Nature">
        <title>A major lineage of non-tailed dsDNA viruses as unrecognized killers of marine bacteria.</title>
        <authorList>
            <person name="Kauffman K.M."/>
            <person name="Hussain F.A."/>
            <person name="Yang J."/>
            <person name="Arevalo P."/>
            <person name="Brown J.M."/>
            <person name="Chang W.K."/>
            <person name="VanInsberghe D."/>
            <person name="Elsherbini J."/>
            <person name="Sharma R.S."/>
            <person name="Cutler M.B."/>
            <person name="Kelly L."/>
            <person name="Polz M.F."/>
        </authorList>
    </citation>
    <scope>NUCLEOTIDE SEQUENCE [LARGE SCALE GENOMIC DNA]</scope>
    <source>
        <strain evidence="5 6">10N.286.55.E1</strain>
    </source>
</reference>
<keyword evidence="1" id="KW-0805">Transcription regulation</keyword>
<dbReference type="AlphaFoldDB" id="A0AA45A6I1"/>
<organism evidence="5 6">
    <name type="scientific">Vibrio lentus</name>
    <dbReference type="NCBI Taxonomy" id="136468"/>
    <lineage>
        <taxon>Bacteria</taxon>
        <taxon>Pseudomonadati</taxon>
        <taxon>Pseudomonadota</taxon>
        <taxon>Gammaproteobacteria</taxon>
        <taxon>Vibrionales</taxon>
        <taxon>Vibrionaceae</taxon>
        <taxon>Vibrio</taxon>
    </lineage>
</organism>
<dbReference type="PANTHER" id="PTHR46797:SF23">
    <property type="entry name" value="HTH-TYPE TRANSCRIPTIONAL REGULATOR SUTR"/>
    <property type="match status" value="1"/>
</dbReference>
<keyword evidence="2" id="KW-0238">DNA-binding</keyword>
<dbReference type="GO" id="GO:0005829">
    <property type="term" value="C:cytosol"/>
    <property type="evidence" value="ECO:0007669"/>
    <property type="project" value="TreeGrafter"/>
</dbReference>
<keyword evidence="6" id="KW-1185">Reference proteome</keyword>
<dbReference type="GO" id="GO:0003677">
    <property type="term" value="F:DNA binding"/>
    <property type="evidence" value="ECO:0007669"/>
    <property type="project" value="UniProtKB-KW"/>
</dbReference>
<dbReference type="Proteomes" id="UP000239763">
    <property type="component" value="Unassembled WGS sequence"/>
</dbReference>
<dbReference type="SMART" id="SM00530">
    <property type="entry name" value="HTH_XRE"/>
    <property type="match status" value="1"/>
</dbReference>
<dbReference type="PANTHER" id="PTHR46797">
    <property type="entry name" value="HTH-TYPE TRANSCRIPTIONAL REGULATOR"/>
    <property type="match status" value="1"/>
</dbReference>
<keyword evidence="3" id="KW-0804">Transcription</keyword>
<dbReference type="SUPFAM" id="SSF47413">
    <property type="entry name" value="lambda repressor-like DNA-binding domains"/>
    <property type="match status" value="1"/>
</dbReference>
<evidence type="ECO:0000259" key="4">
    <source>
        <dbReference type="PROSITE" id="PS50943"/>
    </source>
</evidence>
<name>A0AA45A6I1_9VIBR</name>
<dbReference type="Pfam" id="PF01381">
    <property type="entry name" value="HTH_3"/>
    <property type="match status" value="1"/>
</dbReference>
<evidence type="ECO:0000313" key="5">
    <source>
        <dbReference type="EMBL" id="PME22183.1"/>
    </source>
</evidence>
<dbReference type="InterPro" id="IPR001387">
    <property type="entry name" value="Cro/C1-type_HTH"/>
</dbReference>
<evidence type="ECO:0000256" key="3">
    <source>
        <dbReference type="ARBA" id="ARBA00023163"/>
    </source>
</evidence>
<dbReference type="Gene3D" id="1.10.260.40">
    <property type="entry name" value="lambda repressor-like DNA-binding domains"/>
    <property type="match status" value="1"/>
</dbReference>
<evidence type="ECO:0000256" key="1">
    <source>
        <dbReference type="ARBA" id="ARBA00023015"/>
    </source>
</evidence>
<dbReference type="RefSeq" id="WP_102297869.1">
    <property type="nucleotide sequence ID" value="NZ_JAAHTI010000001.1"/>
</dbReference>
<dbReference type="GO" id="GO:0003700">
    <property type="term" value="F:DNA-binding transcription factor activity"/>
    <property type="evidence" value="ECO:0007669"/>
    <property type="project" value="TreeGrafter"/>
</dbReference>
<dbReference type="PROSITE" id="PS50943">
    <property type="entry name" value="HTH_CROC1"/>
    <property type="match status" value="1"/>
</dbReference>
<evidence type="ECO:0000313" key="6">
    <source>
        <dbReference type="Proteomes" id="UP000239763"/>
    </source>
</evidence>
<dbReference type="InterPro" id="IPR050807">
    <property type="entry name" value="TransReg_Diox_bact_type"/>
</dbReference>
<proteinExistence type="predicted"/>
<dbReference type="EMBL" id="MCSB01000053">
    <property type="protein sequence ID" value="PME22183.1"/>
    <property type="molecule type" value="Genomic_DNA"/>
</dbReference>
<dbReference type="InterPro" id="IPR010982">
    <property type="entry name" value="Lambda_DNA-bd_dom_sf"/>
</dbReference>